<dbReference type="OrthoDB" id="9814896at2"/>
<evidence type="ECO:0000313" key="3">
    <source>
        <dbReference type="EMBL" id="SHJ67561.1"/>
    </source>
</evidence>
<sequence>MFKWWLALLVSSVMCSCSVVEPESGDRPANWAQKIQVEGVPNLYKVSDSLYRSAQPSKEGMRNLEKMGIKTVINLRFFSKDDRLLEGSFLKGVHYPTLTWMPDESTAEKFLAQMAQQNGAPYLIHCYHGSDRTGAMCALYRIEQQGWKYDAALEEMIYGGYGFHAIWKNLPKWLRKMAAKDYSDSQT</sequence>
<gene>
    <name evidence="3" type="ORF">SAMN02745181_2327</name>
</gene>
<protein>
    <submittedName>
        <fullName evidence="3">Dual specificity phosphatase, catalytic domain</fullName>
    </submittedName>
</protein>
<dbReference type="GO" id="GO:0016791">
    <property type="term" value="F:phosphatase activity"/>
    <property type="evidence" value="ECO:0007669"/>
    <property type="project" value="TreeGrafter"/>
</dbReference>
<organism evidence="3 4">
    <name type="scientific">Rubritalea squalenifaciens DSM 18772</name>
    <dbReference type="NCBI Taxonomy" id="1123071"/>
    <lineage>
        <taxon>Bacteria</taxon>
        <taxon>Pseudomonadati</taxon>
        <taxon>Verrucomicrobiota</taxon>
        <taxon>Verrucomicrobiia</taxon>
        <taxon>Verrucomicrobiales</taxon>
        <taxon>Rubritaleaceae</taxon>
        <taxon>Rubritalea</taxon>
    </lineage>
</organism>
<dbReference type="PROSITE" id="PS51257">
    <property type="entry name" value="PROKAR_LIPOPROTEIN"/>
    <property type="match status" value="1"/>
</dbReference>
<dbReference type="Gene3D" id="3.90.190.10">
    <property type="entry name" value="Protein tyrosine phosphatase superfamily"/>
    <property type="match status" value="1"/>
</dbReference>
<feature type="domain" description="Tyrosine specific protein phosphatases" evidence="2">
    <location>
        <begin position="108"/>
        <end position="156"/>
    </location>
</feature>
<dbReference type="PANTHER" id="PTHR31126:SF72">
    <property type="entry name" value="DUAL SPECIFICITY PROTEIN PHOSPHATASE TPBA"/>
    <property type="match status" value="1"/>
</dbReference>
<name>A0A1M6L8N9_9BACT</name>
<dbReference type="InterPro" id="IPR000387">
    <property type="entry name" value="Tyr_Pase_dom"/>
</dbReference>
<proteinExistence type="inferred from homology"/>
<reference evidence="3 4" key="1">
    <citation type="submission" date="2016-11" db="EMBL/GenBank/DDBJ databases">
        <authorList>
            <person name="Jaros S."/>
            <person name="Januszkiewicz K."/>
            <person name="Wedrychowicz H."/>
        </authorList>
    </citation>
    <scope>NUCLEOTIDE SEQUENCE [LARGE SCALE GENOMIC DNA]</scope>
    <source>
        <strain evidence="3 4">DSM 18772</strain>
    </source>
</reference>
<dbReference type="RefSeq" id="WP_143183928.1">
    <property type="nucleotide sequence ID" value="NZ_FQYR01000004.1"/>
</dbReference>
<evidence type="ECO:0000256" key="1">
    <source>
        <dbReference type="ARBA" id="ARBA00009580"/>
    </source>
</evidence>
<dbReference type="SUPFAM" id="SSF52799">
    <property type="entry name" value="(Phosphotyrosine protein) phosphatases II"/>
    <property type="match status" value="1"/>
</dbReference>
<dbReference type="STRING" id="1123071.SAMN02745181_2327"/>
<comment type="similarity">
    <text evidence="1">Belongs to the protein-tyrosine phosphatase family.</text>
</comment>
<dbReference type="PROSITE" id="PS00383">
    <property type="entry name" value="TYR_PHOSPHATASE_1"/>
    <property type="match status" value="1"/>
</dbReference>
<dbReference type="PROSITE" id="PS50056">
    <property type="entry name" value="TYR_PHOSPHATASE_2"/>
    <property type="match status" value="1"/>
</dbReference>
<dbReference type="InterPro" id="IPR016130">
    <property type="entry name" value="Tyr_Pase_AS"/>
</dbReference>
<dbReference type="PANTHER" id="PTHR31126">
    <property type="entry name" value="TYROSINE-PROTEIN PHOSPHATASE"/>
    <property type="match status" value="1"/>
</dbReference>
<evidence type="ECO:0000313" key="4">
    <source>
        <dbReference type="Proteomes" id="UP000184510"/>
    </source>
</evidence>
<dbReference type="AlphaFoldDB" id="A0A1M6L8N9"/>
<evidence type="ECO:0000259" key="2">
    <source>
        <dbReference type="PROSITE" id="PS50056"/>
    </source>
</evidence>
<accession>A0A1M6L8N9</accession>
<dbReference type="InterPro" id="IPR055214">
    <property type="entry name" value="PTP-NADK"/>
</dbReference>
<dbReference type="EMBL" id="FQYR01000004">
    <property type="protein sequence ID" value="SHJ67561.1"/>
    <property type="molecule type" value="Genomic_DNA"/>
</dbReference>
<dbReference type="InterPro" id="IPR029021">
    <property type="entry name" value="Prot-tyrosine_phosphatase-like"/>
</dbReference>
<dbReference type="Proteomes" id="UP000184510">
    <property type="component" value="Unassembled WGS sequence"/>
</dbReference>
<dbReference type="Pfam" id="PF22741">
    <property type="entry name" value="PTP-NADK"/>
    <property type="match status" value="1"/>
</dbReference>
<dbReference type="InParanoid" id="A0A1M6L8N9"/>
<keyword evidence="4" id="KW-1185">Reference proteome</keyword>